<sequence>MVCFKLRNKFFVYIFSIVVSLAVISAAFAETSDEKNNTAYLAIIIDDFGYDGTGTEEMLKLDIPFTAAIMPFSNHTADDCKLIAESGNDAIIHMPMESKNGKKSWVGTKGIFCDMTNEEIAEVVNEAFDAVDIAVGINNHMGSAIMADQQKLGAAMDVVAEKGVIFIDSLTTGCSKGKALAEEKGIDYLERTTAFIDCPGNTDATVCKIINAAKCAKKKGYAVAIGHVGPAGGKTTAEALKKAKAEVEKMGVQFVTISELNRIVNEGNDI</sequence>
<dbReference type="AlphaFoldDB" id="A0A644YJS6"/>
<dbReference type="PANTHER" id="PTHR30105:SF2">
    <property type="entry name" value="DIVERGENT POLYSACCHARIDE DEACETYLASE SUPERFAMILY"/>
    <property type="match status" value="1"/>
</dbReference>
<dbReference type="GO" id="GO:0005975">
    <property type="term" value="P:carbohydrate metabolic process"/>
    <property type="evidence" value="ECO:0007669"/>
    <property type="project" value="InterPro"/>
</dbReference>
<protein>
    <recommendedName>
        <fullName evidence="2">Divergent polysaccharide deacetylase</fullName>
    </recommendedName>
</protein>
<comment type="caution">
    <text evidence="1">The sequence shown here is derived from an EMBL/GenBank/DDBJ whole genome shotgun (WGS) entry which is preliminary data.</text>
</comment>
<dbReference type="EMBL" id="VSSQ01004816">
    <property type="protein sequence ID" value="MPM26753.1"/>
    <property type="molecule type" value="Genomic_DNA"/>
</dbReference>
<reference evidence="1" key="1">
    <citation type="submission" date="2019-08" db="EMBL/GenBank/DDBJ databases">
        <authorList>
            <person name="Kucharzyk K."/>
            <person name="Murdoch R.W."/>
            <person name="Higgins S."/>
            <person name="Loffler F."/>
        </authorList>
    </citation>
    <scope>NUCLEOTIDE SEQUENCE</scope>
</reference>
<gene>
    <name evidence="1" type="ORF">SDC9_73258</name>
</gene>
<dbReference type="Gene3D" id="3.20.20.370">
    <property type="entry name" value="Glycoside hydrolase/deacetylase"/>
    <property type="match status" value="1"/>
</dbReference>
<proteinExistence type="predicted"/>
<dbReference type="SUPFAM" id="SSF88713">
    <property type="entry name" value="Glycoside hydrolase/deacetylase"/>
    <property type="match status" value="1"/>
</dbReference>
<evidence type="ECO:0008006" key="2">
    <source>
        <dbReference type="Google" id="ProtNLM"/>
    </source>
</evidence>
<evidence type="ECO:0000313" key="1">
    <source>
        <dbReference type="EMBL" id="MPM26753.1"/>
    </source>
</evidence>
<dbReference type="CDD" id="cd10936">
    <property type="entry name" value="CE4_DAC2"/>
    <property type="match status" value="1"/>
</dbReference>
<dbReference type="InterPro" id="IPR006837">
    <property type="entry name" value="Divergent_DAC"/>
</dbReference>
<dbReference type="InterPro" id="IPR011330">
    <property type="entry name" value="Glyco_hydro/deAcase_b/a-brl"/>
</dbReference>
<dbReference type="PANTHER" id="PTHR30105">
    <property type="entry name" value="UNCHARACTERIZED YIBQ-RELATED"/>
    <property type="match status" value="1"/>
</dbReference>
<dbReference type="Pfam" id="PF04748">
    <property type="entry name" value="Polysacc_deac_2"/>
    <property type="match status" value="1"/>
</dbReference>
<name>A0A644YJS6_9ZZZZ</name>
<organism evidence="1">
    <name type="scientific">bioreactor metagenome</name>
    <dbReference type="NCBI Taxonomy" id="1076179"/>
    <lineage>
        <taxon>unclassified sequences</taxon>
        <taxon>metagenomes</taxon>
        <taxon>ecological metagenomes</taxon>
    </lineage>
</organism>
<accession>A0A644YJS6</accession>